<dbReference type="PANTHER" id="PTHR33112">
    <property type="entry name" value="DOMAIN PROTEIN, PUTATIVE-RELATED"/>
    <property type="match status" value="1"/>
</dbReference>
<evidence type="ECO:0000259" key="1">
    <source>
        <dbReference type="Pfam" id="PF06985"/>
    </source>
</evidence>
<name>A0A1L9U2B8_ASPBC</name>
<feature type="domain" description="Heterokaryon incompatibility" evidence="1">
    <location>
        <begin position="170"/>
        <end position="312"/>
    </location>
</feature>
<dbReference type="Proteomes" id="UP000184499">
    <property type="component" value="Unassembled WGS sequence"/>
</dbReference>
<dbReference type="Pfam" id="PF06985">
    <property type="entry name" value="HET"/>
    <property type="match status" value="1"/>
</dbReference>
<evidence type="ECO:0000313" key="2">
    <source>
        <dbReference type="EMBL" id="OJJ65830.1"/>
    </source>
</evidence>
<dbReference type="EMBL" id="KV878706">
    <property type="protein sequence ID" value="OJJ65830.1"/>
    <property type="molecule type" value="Genomic_DNA"/>
</dbReference>
<gene>
    <name evidence="2" type="ORF">ASPBRDRAFT_79605</name>
</gene>
<accession>A0A1L9U2B8</accession>
<dbReference type="PANTHER" id="PTHR33112:SF10">
    <property type="entry name" value="TOL"/>
    <property type="match status" value="1"/>
</dbReference>
<reference evidence="3" key="1">
    <citation type="journal article" date="2017" name="Genome Biol.">
        <title>Comparative genomics reveals high biological diversity and specific adaptations in the industrially and medically important fungal genus Aspergillus.</title>
        <authorList>
            <person name="de Vries R.P."/>
            <person name="Riley R."/>
            <person name="Wiebenga A."/>
            <person name="Aguilar-Osorio G."/>
            <person name="Amillis S."/>
            <person name="Uchima C.A."/>
            <person name="Anderluh G."/>
            <person name="Asadollahi M."/>
            <person name="Askin M."/>
            <person name="Barry K."/>
            <person name="Battaglia E."/>
            <person name="Bayram O."/>
            <person name="Benocci T."/>
            <person name="Braus-Stromeyer S.A."/>
            <person name="Caldana C."/>
            <person name="Canovas D."/>
            <person name="Cerqueira G.C."/>
            <person name="Chen F."/>
            <person name="Chen W."/>
            <person name="Choi C."/>
            <person name="Clum A."/>
            <person name="Dos Santos R.A."/>
            <person name="Damasio A.R."/>
            <person name="Diallinas G."/>
            <person name="Emri T."/>
            <person name="Fekete E."/>
            <person name="Flipphi M."/>
            <person name="Freyberg S."/>
            <person name="Gallo A."/>
            <person name="Gournas C."/>
            <person name="Habgood R."/>
            <person name="Hainaut M."/>
            <person name="Harispe M.L."/>
            <person name="Henrissat B."/>
            <person name="Hilden K.S."/>
            <person name="Hope R."/>
            <person name="Hossain A."/>
            <person name="Karabika E."/>
            <person name="Karaffa L."/>
            <person name="Karanyi Z."/>
            <person name="Krasevec N."/>
            <person name="Kuo A."/>
            <person name="Kusch H."/>
            <person name="LaButti K."/>
            <person name="Lagendijk E.L."/>
            <person name="Lapidus A."/>
            <person name="Levasseur A."/>
            <person name="Lindquist E."/>
            <person name="Lipzen A."/>
            <person name="Logrieco A.F."/>
            <person name="MacCabe A."/>
            <person name="Maekelae M.R."/>
            <person name="Malavazi I."/>
            <person name="Melin P."/>
            <person name="Meyer V."/>
            <person name="Mielnichuk N."/>
            <person name="Miskei M."/>
            <person name="Molnar A.P."/>
            <person name="Mule G."/>
            <person name="Ngan C.Y."/>
            <person name="Orejas M."/>
            <person name="Orosz E."/>
            <person name="Ouedraogo J.P."/>
            <person name="Overkamp K.M."/>
            <person name="Park H.-S."/>
            <person name="Perrone G."/>
            <person name="Piumi F."/>
            <person name="Punt P.J."/>
            <person name="Ram A.F."/>
            <person name="Ramon A."/>
            <person name="Rauscher S."/>
            <person name="Record E."/>
            <person name="Riano-Pachon D.M."/>
            <person name="Robert V."/>
            <person name="Roehrig J."/>
            <person name="Ruller R."/>
            <person name="Salamov A."/>
            <person name="Salih N.S."/>
            <person name="Samson R.A."/>
            <person name="Sandor E."/>
            <person name="Sanguinetti M."/>
            <person name="Schuetze T."/>
            <person name="Sepcic K."/>
            <person name="Shelest E."/>
            <person name="Sherlock G."/>
            <person name="Sophianopoulou V."/>
            <person name="Squina F.M."/>
            <person name="Sun H."/>
            <person name="Susca A."/>
            <person name="Todd R.B."/>
            <person name="Tsang A."/>
            <person name="Unkles S.E."/>
            <person name="van de Wiele N."/>
            <person name="van Rossen-Uffink D."/>
            <person name="Oliveira J.V."/>
            <person name="Vesth T.C."/>
            <person name="Visser J."/>
            <person name="Yu J.-H."/>
            <person name="Zhou M."/>
            <person name="Andersen M.R."/>
            <person name="Archer D.B."/>
            <person name="Baker S.E."/>
            <person name="Benoit I."/>
            <person name="Brakhage A.A."/>
            <person name="Braus G.H."/>
            <person name="Fischer R."/>
            <person name="Frisvad J.C."/>
            <person name="Goldman G.H."/>
            <person name="Houbraken J."/>
            <person name="Oakley B."/>
            <person name="Pocsi I."/>
            <person name="Scazzocchio C."/>
            <person name="Seiboth B."/>
            <person name="vanKuyk P.A."/>
            <person name="Wortman J."/>
            <person name="Dyer P.S."/>
            <person name="Grigoriev I.V."/>
        </authorList>
    </citation>
    <scope>NUCLEOTIDE SEQUENCE [LARGE SCALE GENOMIC DNA]</scope>
    <source>
        <strain evidence="3">CBS 101740 / IMI 381727 / IBT 21946</strain>
    </source>
</reference>
<dbReference type="OMA" id="VYASAYC"/>
<evidence type="ECO:0000313" key="3">
    <source>
        <dbReference type="Proteomes" id="UP000184499"/>
    </source>
</evidence>
<dbReference type="GeneID" id="93581947"/>
<dbReference type="OrthoDB" id="5362512at2759"/>
<keyword evidence="3" id="KW-1185">Reference proteome</keyword>
<sequence length="580" mass="67212">MTSGSGYADWIHEEFLDRWSCETDTEIMALIAGCKNELVLRRGTLLRHPETAFKRFGRSGHDFEITSHYLVHRATNDAYISIDQRQSSILDISRYSELQKEYKESGYTHRLPILNRFELLRQWLRLCDKEHACLGGICQVWPTRVIFVGKEHSDQLQLKLSADIEHPFDYISLSHCWGTPTDEEKEGFCTTPKNYHERLRGFGYYSLPKVFQDAITVTRELNKQYLWIDALCIIQGDKNDWEKEGTRMEEVYASAYCTIASSSATCWIDGFLNRTQDFGQSRGTSSEGKDIDDFRELVDEGQLHTRAWVLQERALSRRTIYFTSQQTYWECGNCVRCENFSILRCPITRSYLLDPQFPKRLLTSGYRSTASFVQELITDYSRRALTYPEKDKVVAFSSIAKRIAEALPTKVSFGVFHCILPQLLLWKRAGKHSAPITYKDRSVPSWSWMLYNGKVQFLTDSNVMIPQFPSLYFDDSKRGINIEVREFKYYHISRRDGEHIIYSDTGNVGSLYFDMDTAAEIEPRNCVVIGVSQDDDSDDSDKEYYILVVRKTSGEEYERLGVGQVRARYVSKWSTSGKLL</sequence>
<dbReference type="STRING" id="767769.A0A1L9U2B8"/>
<dbReference type="VEuPathDB" id="FungiDB:ASPBRDRAFT_79605"/>
<dbReference type="InterPro" id="IPR010730">
    <property type="entry name" value="HET"/>
</dbReference>
<dbReference type="RefSeq" id="XP_067473081.1">
    <property type="nucleotide sequence ID" value="XM_067629460.1"/>
</dbReference>
<proteinExistence type="predicted"/>
<organism evidence="2 3">
    <name type="scientific">Aspergillus brasiliensis (strain CBS 101740 / IMI 381727 / IBT 21946)</name>
    <dbReference type="NCBI Taxonomy" id="767769"/>
    <lineage>
        <taxon>Eukaryota</taxon>
        <taxon>Fungi</taxon>
        <taxon>Dikarya</taxon>
        <taxon>Ascomycota</taxon>
        <taxon>Pezizomycotina</taxon>
        <taxon>Eurotiomycetes</taxon>
        <taxon>Eurotiomycetidae</taxon>
        <taxon>Eurotiales</taxon>
        <taxon>Aspergillaceae</taxon>
        <taxon>Aspergillus</taxon>
        <taxon>Aspergillus subgen. Circumdati</taxon>
    </lineage>
</organism>
<dbReference type="AlphaFoldDB" id="A0A1L9U2B8"/>
<protein>
    <recommendedName>
        <fullName evidence="1">Heterokaryon incompatibility domain-containing protein</fullName>
    </recommendedName>
</protein>